<sequence>MAGSRLEKLGTIFTRVNGLIKSGAMKVDDRPIWYDVYRAFPPESEPHYAKPSQPLKIPDIFYPEDTFRATFHKETRGQLPPINLQETQQNQNVTNIAISMVATDPSLSVNQVIDNLKKTNVLQDYKTSSKKINSPTINDNTNKSNVDKTNVHTKETNVHSS</sequence>
<organism evidence="9 10">
    <name type="scientific">Aphis craccivora</name>
    <name type="common">Cowpea aphid</name>
    <dbReference type="NCBI Taxonomy" id="307492"/>
    <lineage>
        <taxon>Eukaryota</taxon>
        <taxon>Metazoa</taxon>
        <taxon>Ecdysozoa</taxon>
        <taxon>Arthropoda</taxon>
        <taxon>Hexapoda</taxon>
        <taxon>Insecta</taxon>
        <taxon>Pterygota</taxon>
        <taxon>Neoptera</taxon>
        <taxon>Paraneoptera</taxon>
        <taxon>Hemiptera</taxon>
        <taxon>Sternorrhyncha</taxon>
        <taxon>Aphidomorpha</taxon>
        <taxon>Aphidoidea</taxon>
        <taxon>Aphididae</taxon>
        <taxon>Aphidini</taxon>
        <taxon>Aphis</taxon>
        <taxon>Aphis</taxon>
    </lineage>
</organism>
<dbReference type="InterPro" id="IPR059242">
    <property type="entry name" value="mS23_dom"/>
</dbReference>
<evidence type="ECO:0000256" key="7">
    <source>
        <dbReference type="SAM" id="MobiDB-lite"/>
    </source>
</evidence>
<dbReference type="CDD" id="cd23701">
    <property type="entry name" value="At1g26750"/>
    <property type="match status" value="1"/>
</dbReference>
<keyword evidence="4" id="KW-0496">Mitochondrion</keyword>
<evidence type="ECO:0000256" key="5">
    <source>
        <dbReference type="ARBA" id="ARBA00023274"/>
    </source>
</evidence>
<dbReference type="PANTHER" id="PTHR15925:SF2">
    <property type="entry name" value="SMALL RIBOSOMAL SUBUNIT PROTEIN MS23"/>
    <property type="match status" value="1"/>
</dbReference>
<dbReference type="OrthoDB" id="10012356at2759"/>
<evidence type="ECO:0000256" key="4">
    <source>
        <dbReference type="ARBA" id="ARBA00023128"/>
    </source>
</evidence>
<dbReference type="AlphaFoldDB" id="A0A6G0ZBF4"/>
<evidence type="ECO:0000313" key="10">
    <source>
        <dbReference type="Proteomes" id="UP000478052"/>
    </source>
</evidence>
<evidence type="ECO:0000256" key="2">
    <source>
        <dbReference type="ARBA" id="ARBA00009864"/>
    </source>
</evidence>
<evidence type="ECO:0000256" key="1">
    <source>
        <dbReference type="ARBA" id="ARBA00004173"/>
    </source>
</evidence>
<evidence type="ECO:0000256" key="3">
    <source>
        <dbReference type="ARBA" id="ARBA00022980"/>
    </source>
</evidence>
<reference evidence="9 10" key="1">
    <citation type="submission" date="2019-08" db="EMBL/GenBank/DDBJ databases">
        <title>Whole genome of Aphis craccivora.</title>
        <authorList>
            <person name="Voronova N.V."/>
            <person name="Shulinski R.S."/>
            <person name="Bandarenka Y.V."/>
            <person name="Zhorov D.G."/>
            <person name="Warner D."/>
        </authorList>
    </citation>
    <scope>NUCLEOTIDE SEQUENCE [LARGE SCALE GENOMIC DNA]</scope>
    <source>
        <strain evidence="9">180601</strain>
        <tissue evidence="9">Whole Body</tissue>
    </source>
</reference>
<keyword evidence="3 9" id="KW-0689">Ribosomal protein</keyword>
<evidence type="ECO:0000256" key="6">
    <source>
        <dbReference type="ARBA" id="ARBA00035137"/>
    </source>
</evidence>
<dbReference type="PANTHER" id="PTHR15925">
    <property type="entry name" value="MITOCHONDRIAL RIBOSOMAL PROTEIN S23"/>
    <property type="match status" value="1"/>
</dbReference>
<feature type="compositionally biased region" description="Basic and acidic residues" evidence="7">
    <location>
        <begin position="145"/>
        <end position="161"/>
    </location>
</feature>
<keyword evidence="10" id="KW-1185">Reference proteome</keyword>
<dbReference type="EMBL" id="VUJU01000859">
    <property type="protein sequence ID" value="KAF0767967.1"/>
    <property type="molecule type" value="Genomic_DNA"/>
</dbReference>
<name>A0A6G0ZBF4_APHCR</name>
<feature type="region of interest" description="Disordered" evidence="7">
    <location>
        <begin position="130"/>
        <end position="161"/>
    </location>
</feature>
<dbReference type="Proteomes" id="UP000478052">
    <property type="component" value="Unassembled WGS sequence"/>
</dbReference>
<dbReference type="InterPro" id="IPR023611">
    <property type="entry name" value="mS23_dom_met"/>
</dbReference>
<feature type="compositionally biased region" description="Polar residues" evidence="7">
    <location>
        <begin position="130"/>
        <end position="144"/>
    </location>
</feature>
<dbReference type="GO" id="GO:0006412">
    <property type="term" value="P:translation"/>
    <property type="evidence" value="ECO:0007669"/>
    <property type="project" value="InterPro"/>
</dbReference>
<keyword evidence="5" id="KW-0687">Ribonucleoprotein</keyword>
<comment type="similarity">
    <text evidence="2">Belongs to the mitochondrion-specific ribosomal protein mS23 family.</text>
</comment>
<feature type="domain" description="Small ribosomal subunit protein mS23 conserved" evidence="8">
    <location>
        <begin position="2"/>
        <end position="92"/>
    </location>
</feature>
<evidence type="ECO:0000259" key="8">
    <source>
        <dbReference type="Pfam" id="PF10484"/>
    </source>
</evidence>
<comment type="caution">
    <text evidence="9">The sequence shown here is derived from an EMBL/GenBank/DDBJ whole genome shotgun (WGS) entry which is preliminary data.</text>
</comment>
<evidence type="ECO:0000313" key="9">
    <source>
        <dbReference type="EMBL" id="KAF0767967.1"/>
    </source>
</evidence>
<protein>
    <recommendedName>
        <fullName evidence="6">Small ribosomal subunit protein mS23</fullName>
    </recommendedName>
</protein>
<dbReference type="GO" id="GO:0003735">
    <property type="term" value="F:structural constituent of ribosome"/>
    <property type="evidence" value="ECO:0007669"/>
    <property type="project" value="InterPro"/>
</dbReference>
<comment type="subcellular location">
    <subcellularLocation>
        <location evidence="1">Mitochondrion</location>
    </subcellularLocation>
</comment>
<dbReference type="Pfam" id="PF10484">
    <property type="entry name" value="MRP-S23"/>
    <property type="match status" value="1"/>
</dbReference>
<dbReference type="GO" id="GO:0005739">
    <property type="term" value="C:mitochondrion"/>
    <property type="evidence" value="ECO:0007669"/>
    <property type="project" value="InterPro"/>
</dbReference>
<accession>A0A6G0ZBF4</accession>
<gene>
    <name evidence="9" type="ORF">FWK35_00013951</name>
</gene>
<proteinExistence type="inferred from homology"/>
<dbReference type="GO" id="GO:0005840">
    <property type="term" value="C:ribosome"/>
    <property type="evidence" value="ECO:0007669"/>
    <property type="project" value="UniProtKB-KW"/>
</dbReference>
<dbReference type="InterPro" id="IPR019520">
    <property type="entry name" value="Ribosomal_mS23_met"/>
</dbReference>